<protein>
    <recommendedName>
        <fullName evidence="5">Protein kinase domain-containing protein</fullName>
    </recommendedName>
</protein>
<feature type="domain" description="Protein kinase" evidence="5">
    <location>
        <begin position="138"/>
        <end position="406"/>
    </location>
</feature>
<evidence type="ECO:0000256" key="1">
    <source>
        <dbReference type="ARBA" id="ARBA00022741"/>
    </source>
</evidence>
<dbReference type="PROSITE" id="PS50011">
    <property type="entry name" value="PROTEIN_KINASE_DOM"/>
    <property type="match status" value="1"/>
</dbReference>
<keyword evidence="2 3" id="KW-0067">ATP-binding</keyword>
<dbReference type="InterPro" id="IPR000719">
    <property type="entry name" value="Prot_kinase_dom"/>
</dbReference>
<keyword evidence="1 3" id="KW-0547">Nucleotide-binding</keyword>
<dbReference type="Proteomes" id="UP001470230">
    <property type="component" value="Unassembled WGS sequence"/>
</dbReference>
<organism evidence="6 7">
    <name type="scientific">Tritrichomonas musculus</name>
    <dbReference type="NCBI Taxonomy" id="1915356"/>
    <lineage>
        <taxon>Eukaryota</taxon>
        <taxon>Metamonada</taxon>
        <taxon>Parabasalia</taxon>
        <taxon>Tritrichomonadida</taxon>
        <taxon>Tritrichomonadidae</taxon>
        <taxon>Tritrichomonas</taxon>
    </lineage>
</organism>
<evidence type="ECO:0000256" key="4">
    <source>
        <dbReference type="SAM" id="MobiDB-lite"/>
    </source>
</evidence>
<dbReference type="Gene3D" id="1.10.510.10">
    <property type="entry name" value="Transferase(Phosphotransferase) domain 1"/>
    <property type="match status" value="1"/>
</dbReference>
<dbReference type="SMART" id="SM00220">
    <property type="entry name" value="S_TKc"/>
    <property type="match status" value="1"/>
</dbReference>
<dbReference type="PANTHER" id="PTHR24346:SF77">
    <property type="entry name" value="SERINE THREONINE PROTEIN KINASE"/>
    <property type="match status" value="1"/>
</dbReference>
<keyword evidence="7" id="KW-1185">Reference proteome</keyword>
<dbReference type="PROSITE" id="PS00107">
    <property type="entry name" value="PROTEIN_KINASE_ATP"/>
    <property type="match status" value="1"/>
</dbReference>
<dbReference type="PANTHER" id="PTHR24346">
    <property type="entry name" value="MAP/MICROTUBULE AFFINITY-REGULATING KINASE"/>
    <property type="match status" value="1"/>
</dbReference>
<feature type="compositionally biased region" description="Basic and acidic residues" evidence="4">
    <location>
        <begin position="56"/>
        <end position="65"/>
    </location>
</feature>
<evidence type="ECO:0000256" key="3">
    <source>
        <dbReference type="PROSITE-ProRule" id="PRU10141"/>
    </source>
</evidence>
<dbReference type="Pfam" id="PF00069">
    <property type="entry name" value="Pkinase"/>
    <property type="match status" value="1"/>
</dbReference>
<evidence type="ECO:0000256" key="2">
    <source>
        <dbReference type="ARBA" id="ARBA00022840"/>
    </source>
</evidence>
<dbReference type="InterPro" id="IPR017441">
    <property type="entry name" value="Protein_kinase_ATP_BS"/>
</dbReference>
<feature type="compositionally biased region" description="Low complexity" evidence="4">
    <location>
        <begin position="44"/>
        <end position="55"/>
    </location>
</feature>
<dbReference type="EMBL" id="JAPFFF010000001">
    <property type="protein sequence ID" value="KAK8899339.1"/>
    <property type="molecule type" value="Genomic_DNA"/>
</dbReference>
<dbReference type="CDD" id="cd14008">
    <property type="entry name" value="STKc_LKB1_CaMKK"/>
    <property type="match status" value="1"/>
</dbReference>
<gene>
    <name evidence="6" type="ORF">M9Y10_001653</name>
</gene>
<proteinExistence type="predicted"/>
<dbReference type="SUPFAM" id="SSF56112">
    <property type="entry name" value="Protein kinase-like (PK-like)"/>
    <property type="match status" value="1"/>
</dbReference>
<evidence type="ECO:0000313" key="6">
    <source>
        <dbReference type="EMBL" id="KAK8899339.1"/>
    </source>
</evidence>
<reference evidence="6 7" key="1">
    <citation type="submission" date="2024-04" db="EMBL/GenBank/DDBJ databases">
        <title>Tritrichomonas musculus Genome.</title>
        <authorList>
            <person name="Alves-Ferreira E."/>
            <person name="Grigg M."/>
            <person name="Lorenzi H."/>
            <person name="Galac M."/>
        </authorList>
    </citation>
    <scope>NUCLEOTIDE SEQUENCE [LARGE SCALE GENOMIC DNA]</scope>
    <source>
        <strain evidence="6 7">EAF2021</strain>
    </source>
</reference>
<accession>A0ABR2L7J6</accession>
<sequence length="443" mass="50543">MGCCHSHTKVINADEPVKTKKEHKSNNEAENKKVIEIDAAKQGNEVNNPNLTNTRNHNDNPEEIKTGGNISHKNSRRNNIFVIDDSEEEEIPSLTLDTEYEKDLSNGSTISEVSESSYSSYDEENDDHGLVISKAYGYKYVKKLGKGAFSTVIEMKKDNVSYAIKVCDMSKDKNKFFKYSSQQDVKNNNNKKRNRSSEFDPKEEIAIMKRFSHPYVIKFFDFYEDVKSKKIYIVMEYLSGGDISKCTTLQQKKMAFAQSVSGLQYIHFQRIAHLDIKVDNILRAEDGSIRITDFGISELVPEGTNKISIQMKGTPAFSAPEMFGEAMYDPFAADVWSLGVTLYFILFNRLPFIADKLSEIQRKVTAEEVKFPAGSDSKASDLIRKMLRKNPDKRIKLNEIWDHPWMEGMRDKVSQNSFTKQKPGSQIYKSITPSMRKSSISKI</sequence>
<feature type="binding site" evidence="3">
    <location>
        <position position="165"/>
    </location>
    <ligand>
        <name>ATP</name>
        <dbReference type="ChEBI" id="CHEBI:30616"/>
    </ligand>
</feature>
<evidence type="ECO:0000259" key="5">
    <source>
        <dbReference type="PROSITE" id="PS50011"/>
    </source>
</evidence>
<feature type="region of interest" description="Disordered" evidence="4">
    <location>
        <begin position="41"/>
        <end position="72"/>
    </location>
</feature>
<name>A0ABR2L7J6_9EUKA</name>
<evidence type="ECO:0000313" key="7">
    <source>
        <dbReference type="Proteomes" id="UP001470230"/>
    </source>
</evidence>
<dbReference type="InterPro" id="IPR011009">
    <property type="entry name" value="Kinase-like_dom_sf"/>
</dbReference>
<comment type="caution">
    <text evidence="6">The sequence shown here is derived from an EMBL/GenBank/DDBJ whole genome shotgun (WGS) entry which is preliminary data.</text>
</comment>